<feature type="domain" description="CARD" evidence="11">
    <location>
        <begin position="1"/>
        <end position="78"/>
    </location>
</feature>
<dbReference type="InterPro" id="IPR029030">
    <property type="entry name" value="Caspase-like_dom_sf"/>
</dbReference>
<dbReference type="CDD" id="cd01671">
    <property type="entry name" value="CARD"/>
    <property type="match status" value="1"/>
</dbReference>
<dbReference type="SMART" id="SM00114">
    <property type="entry name" value="CARD"/>
    <property type="match status" value="1"/>
</dbReference>
<dbReference type="Pfam" id="PF00656">
    <property type="entry name" value="Peptidase_C14"/>
    <property type="match status" value="1"/>
</dbReference>
<dbReference type="PROSITE" id="PS50208">
    <property type="entry name" value="CASPASE_P20"/>
    <property type="match status" value="2"/>
</dbReference>
<evidence type="ECO:0000256" key="8">
    <source>
        <dbReference type="SAM" id="MobiDB-lite"/>
    </source>
</evidence>
<name>A0A0L7LJ92_OPEBR</name>
<protein>
    <submittedName>
        <fullName evidence="12">Caspase</fullName>
    </submittedName>
</protein>
<comment type="caution">
    <text evidence="12">The sequence shown here is derived from an EMBL/GenBank/DDBJ whole genome shotgun (WGS) entry which is preliminary data.</text>
</comment>
<dbReference type="InterPro" id="IPR001315">
    <property type="entry name" value="CARD"/>
</dbReference>
<dbReference type="InterPro" id="IPR015917">
    <property type="entry name" value="Pept_C14A"/>
</dbReference>
<dbReference type="InterPro" id="IPR011600">
    <property type="entry name" value="Pept_C14_caspase"/>
</dbReference>
<proteinExistence type="inferred from homology"/>
<keyword evidence="13" id="KW-1185">Reference proteome</keyword>
<evidence type="ECO:0000256" key="5">
    <source>
        <dbReference type="ARBA" id="ARBA00022807"/>
    </source>
</evidence>
<evidence type="ECO:0000313" key="12">
    <source>
        <dbReference type="EMBL" id="KOB75500.1"/>
    </source>
</evidence>
<dbReference type="PANTHER" id="PTHR47901">
    <property type="entry name" value="CASPASE RECRUITMENT DOMAIN-CONTAINING PROTEIN 18"/>
    <property type="match status" value="1"/>
</dbReference>
<reference evidence="12 13" key="1">
    <citation type="journal article" date="2015" name="Genome Biol. Evol.">
        <title>The genome of winter moth (Operophtera brumata) provides a genomic perspective on sexual dimorphism and phenology.</title>
        <authorList>
            <person name="Derks M.F."/>
            <person name="Smit S."/>
            <person name="Salis L."/>
            <person name="Schijlen E."/>
            <person name="Bossers A."/>
            <person name="Mateman C."/>
            <person name="Pijl A.S."/>
            <person name="de Ridder D."/>
            <person name="Groenen M.A."/>
            <person name="Visser M.E."/>
            <person name="Megens H.J."/>
        </authorList>
    </citation>
    <scope>NUCLEOTIDE SEQUENCE [LARGE SCALE GENOMIC DNA]</scope>
    <source>
        <strain evidence="12">WM2013NL</strain>
        <tissue evidence="12">Head and thorax</tissue>
    </source>
</reference>
<evidence type="ECO:0000259" key="11">
    <source>
        <dbReference type="PROSITE" id="PS50209"/>
    </source>
</evidence>
<dbReference type="PROSITE" id="PS50209">
    <property type="entry name" value="CARD"/>
    <property type="match status" value="1"/>
</dbReference>
<dbReference type="GO" id="GO:0042981">
    <property type="term" value="P:regulation of apoptotic process"/>
    <property type="evidence" value="ECO:0007669"/>
    <property type="project" value="InterPro"/>
</dbReference>
<gene>
    <name evidence="12" type="ORF">OBRU01_07544</name>
</gene>
<keyword evidence="4" id="KW-0378">Hydrolase</keyword>
<evidence type="ECO:0000259" key="9">
    <source>
        <dbReference type="PROSITE" id="PS50207"/>
    </source>
</evidence>
<evidence type="ECO:0000256" key="4">
    <source>
        <dbReference type="ARBA" id="ARBA00022801"/>
    </source>
</evidence>
<dbReference type="PRINTS" id="PR00376">
    <property type="entry name" value="IL1BCENZYME"/>
</dbReference>
<feature type="region of interest" description="Disordered" evidence="8">
    <location>
        <begin position="209"/>
        <end position="241"/>
    </location>
</feature>
<keyword evidence="3" id="KW-0053">Apoptosis</keyword>
<evidence type="ECO:0000256" key="6">
    <source>
        <dbReference type="ARBA" id="ARBA00023145"/>
    </source>
</evidence>
<dbReference type="Gene3D" id="3.40.50.1460">
    <property type="match status" value="2"/>
</dbReference>
<dbReference type="PANTHER" id="PTHR47901:SF8">
    <property type="entry name" value="CASPASE-3"/>
    <property type="match status" value="1"/>
</dbReference>
<evidence type="ECO:0000256" key="7">
    <source>
        <dbReference type="RuleBase" id="RU003971"/>
    </source>
</evidence>
<comment type="similarity">
    <text evidence="1 7">Belongs to the peptidase C14A family.</text>
</comment>
<evidence type="ECO:0000256" key="2">
    <source>
        <dbReference type="ARBA" id="ARBA00022670"/>
    </source>
</evidence>
<sequence>MEEVHRKAIQRNFVSLIETTDLDSMVTSLYERGVFSERMIEPYKDTAFPQRDRKLKLYLDITRRGPQAFGNLLEVLRELGYWDLVRDLDPNSSLHLRPHRTTNAPPSNYVTFEHNIEKYRSGVDVDCKNLKYLFHELGLKVRSYTNLTLEANVRCSDGGLLSLREIISYFNNQRLPQLSHVPKVFIFQMCRGESTDYVWSEKMEDVPRPAHLSMPETDGTPTIPGSSPPPRRRPGSAVSRPLDKTSFYSNILIAQSTLPGFVSRRDKKLGSWYIQALCSVFAERAHDTHVDKLFTLVDKRLEELFQIQTSSVDRWGFNQRLYLHPGLHE</sequence>
<dbReference type="EMBL" id="JTDY01000902">
    <property type="protein sequence ID" value="KOB75500.1"/>
    <property type="molecule type" value="Genomic_DNA"/>
</dbReference>
<feature type="domain" description="Caspase family p10" evidence="9">
    <location>
        <begin position="241"/>
        <end position="325"/>
    </location>
</feature>
<keyword evidence="5" id="KW-0788">Thiol protease</keyword>
<dbReference type="InterPro" id="IPR001309">
    <property type="entry name" value="Pept_C14_p20"/>
</dbReference>
<evidence type="ECO:0000256" key="1">
    <source>
        <dbReference type="ARBA" id="ARBA00010134"/>
    </source>
</evidence>
<evidence type="ECO:0000256" key="3">
    <source>
        <dbReference type="ARBA" id="ARBA00022703"/>
    </source>
</evidence>
<evidence type="ECO:0000313" key="13">
    <source>
        <dbReference type="Proteomes" id="UP000037510"/>
    </source>
</evidence>
<dbReference type="SUPFAM" id="SSF52129">
    <property type="entry name" value="Caspase-like"/>
    <property type="match status" value="1"/>
</dbReference>
<dbReference type="Proteomes" id="UP000037510">
    <property type="component" value="Unassembled WGS sequence"/>
</dbReference>
<dbReference type="Gene3D" id="1.10.533.10">
    <property type="entry name" value="Death Domain, Fas"/>
    <property type="match status" value="1"/>
</dbReference>
<dbReference type="PROSITE" id="PS50207">
    <property type="entry name" value="CASPASE_P10"/>
    <property type="match status" value="1"/>
</dbReference>
<organism evidence="12 13">
    <name type="scientific">Operophtera brumata</name>
    <name type="common">Winter moth</name>
    <name type="synonym">Phalaena brumata</name>
    <dbReference type="NCBI Taxonomy" id="104452"/>
    <lineage>
        <taxon>Eukaryota</taxon>
        <taxon>Metazoa</taxon>
        <taxon>Ecdysozoa</taxon>
        <taxon>Arthropoda</taxon>
        <taxon>Hexapoda</taxon>
        <taxon>Insecta</taxon>
        <taxon>Pterygota</taxon>
        <taxon>Neoptera</taxon>
        <taxon>Endopterygota</taxon>
        <taxon>Lepidoptera</taxon>
        <taxon>Glossata</taxon>
        <taxon>Ditrysia</taxon>
        <taxon>Geometroidea</taxon>
        <taxon>Geometridae</taxon>
        <taxon>Larentiinae</taxon>
        <taxon>Operophtera</taxon>
    </lineage>
</organism>
<feature type="domain" description="Caspase family p20" evidence="10">
    <location>
        <begin position="120"/>
        <end position="148"/>
    </location>
</feature>
<dbReference type="GO" id="GO:0006508">
    <property type="term" value="P:proteolysis"/>
    <property type="evidence" value="ECO:0007669"/>
    <property type="project" value="UniProtKB-KW"/>
</dbReference>
<dbReference type="SMART" id="SM00115">
    <property type="entry name" value="CASc"/>
    <property type="match status" value="1"/>
</dbReference>
<feature type="domain" description="Caspase family p20" evidence="10">
    <location>
        <begin position="150"/>
        <end position="194"/>
    </location>
</feature>
<dbReference type="STRING" id="104452.A0A0L7LJ92"/>
<dbReference type="Pfam" id="PF00619">
    <property type="entry name" value="CARD"/>
    <property type="match status" value="1"/>
</dbReference>
<keyword evidence="2" id="KW-0645">Protease</keyword>
<dbReference type="AlphaFoldDB" id="A0A0L7LJ92"/>
<accession>A0A0L7LJ92</accession>
<dbReference type="InterPro" id="IPR002138">
    <property type="entry name" value="Pept_C14_p10"/>
</dbReference>
<dbReference type="GO" id="GO:0006915">
    <property type="term" value="P:apoptotic process"/>
    <property type="evidence" value="ECO:0007669"/>
    <property type="project" value="UniProtKB-KW"/>
</dbReference>
<keyword evidence="6" id="KW-0865">Zymogen</keyword>
<dbReference type="GO" id="GO:0004197">
    <property type="term" value="F:cysteine-type endopeptidase activity"/>
    <property type="evidence" value="ECO:0007669"/>
    <property type="project" value="InterPro"/>
</dbReference>
<dbReference type="SUPFAM" id="SSF47986">
    <property type="entry name" value="DEATH domain"/>
    <property type="match status" value="1"/>
</dbReference>
<evidence type="ECO:0000259" key="10">
    <source>
        <dbReference type="PROSITE" id="PS50208"/>
    </source>
</evidence>
<dbReference type="InterPro" id="IPR011029">
    <property type="entry name" value="DEATH-like_dom_sf"/>
</dbReference>
<dbReference type="InterPro" id="IPR002398">
    <property type="entry name" value="Pept_C14"/>
</dbReference>